<sequence>MPADQDASKCYGPIVDEYYQSYGCTIISTEQKIPIAAEFTENK</sequence>
<name>A0A1I1CXF8_NATHA</name>
<organism evidence="1 2">
    <name type="scientific">Natronobacterium haloterrestre</name>
    <name type="common">Halobiforma haloterrestris</name>
    <dbReference type="NCBI Taxonomy" id="148448"/>
    <lineage>
        <taxon>Archaea</taxon>
        <taxon>Methanobacteriati</taxon>
        <taxon>Methanobacteriota</taxon>
        <taxon>Stenosarchaea group</taxon>
        <taxon>Halobacteria</taxon>
        <taxon>Halobacteriales</taxon>
        <taxon>Natrialbaceae</taxon>
        <taxon>Natronobacterium</taxon>
    </lineage>
</organism>
<keyword evidence="2" id="KW-1185">Reference proteome</keyword>
<evidence type="ECO:0000313" key="2">
    <source>
        <dbReference type="Proteomes" id="UP000199161"/>
    </source>
</evidence>
<protein>
    <submittedName>
        <fullName evidence="1">Uncharacterized protein</fullName>
    </submittedName>
</protein>
<gene>
    <name evidence="1" type="ORF">SAMN05444422_10130</name>
</gene>
<evidence type="ECO:0000313" key="1">
    <source>
        <dbReference type="EMBL" id="SFB67375.1"/>
    </source>
</evidence>
<reference evidence="2" key="1">
    <citation type="submission" date="2016-10" db="EMBL/GenBank/DDBJ databases">
        <authorList>
            <person name="Varghese N."/>
            <person name="Submissions S."/>
        </authorList>
    </citation>
    <scope>NUCLEOTIDE SEQUENCE [LARGE SCALE GENOMIC DNA]</scope>
    <source>
        <strain evidence="2">DSM 13078</strain>
    </source>
</reference>
<dbReference type="Proteomes" id="UP000199161">
    <property type="component" value="Unassembled WGS sequence"/>
</dbReference>
<accession>A0A1I1CXF8</accession>
<dbReference type="AlphaFoldDB" id="A0A1I1CXF8"/>
<dbReference type="EMBL" id="FOKW01000001">
    <property type="protein sequence ID" value="SFB67375.1"/>
    <property type="molecule type" value="Genomic_DNA"/>
</dbReference>
<proteinExistence type="predicted"/>